<keyword evidence="2" id="KW-1185">Reference proteome</keyword>
<dbReference type="AlphaFoldDB" id="A0A2T2NRT6"/>
<gene>
    <name evidence="1" type="ORF">BS50DRAFT_354192</name>
</gene>
<organism evidence="1 2">
    <name type="scientific">Corynespora cassiicola Philippines</name>
    <dbReference type="NCBI Taxonomy" id="1448308"/>
    <lineage>
        <taxon>Eukaryota</taxon>
        <taxon>Fungi</taxon>
        <taxon>Dikarya</taxon>
        <taxon>Ascomycota</taxon>
        <taxon>Pezizomycotina</taxon>
        <taxon>Dothideomycetes</taxon>
        <taxon>Pleosporomycetidae</taxon>
        <taxon>Pleosporales</taxon>
        <taxon>Corynesporascaceae</taxon>
        <taxon>Corynespora</taxon>
    </lineage>
</organism>
<dbReference type="EMBL" id="KZ678134">
    <property type="protein sequence ID" value="PSN67986.1"/>
    <property type="molecule type" value="Genomic_DNA"/>
</dbReference>
<dbReference type="Proteomes" id="UP000240883">
    <property type="component" value="Unassembled WGS sequence"/>
</dbReference>
<sequence length="96" mass="10840">MPLDYCRIVSSLALVAFGTHPCQHLYNSHRPQCPWPSIHNSGRFLPFLARPDTLGFTSILRLQRTAIHCRVLNIIHVASAEIQTPAVGRYSRYSPV</sequence>
<protein>
    <submittedName>
        <fullName evidence="1">Uncharacterized protein</fullName>
    </submittedName>
</protein>
<accession>A0A2T2NRT6</accession>
<evidence type="ECO:0000313" key="2">
    <source>
        <dbReference type="Proteomes" id="UP000240883"/>
    </source>
</evidence>
<name>A0A2T2NRT6_CORCC</name>
<reference evidence="1 2" key="1">
    <citation type="journal article" date="2018" name="Front. Microbiol.">
        <title>Genome-Wide Analysis of Corynespora cassiicola Leaf Fall Disease Putative Effectors.</title>
        <authorList>
            <person name="Lopez D."/>
            <person name="Ribeiro S."/>
            <person name="Label P."/>
            <person name="Fumanal B."/>
            <person name="Venisse J.S."/>
            <person name="Kohler A."/>
            <person name="de Oliveira R.R."/>
            <person name="Labutti K."/>
            <person name="Lipzen A."/>
            <person name="Lail K."/>
            <person name="Bauer D."/>
            <person name="Ohm R.A."/>
            <person name="Barry K.W."/>
            <person name="Spatafora J."/>
            <person name="Grigoriev I.V."/>
            <person name="Martin F.M."/>
            <person name="Pujade-Renaud V."/>
        </authorList>
    </citation>
    <scope>NUCLEOTIDE SEQUENCE [LARGE SCALE GENOMIC DNA]</scope>
    <source>
        <strain evidence="1 2">Philippines</strain>
    </source>
</reference>
<evidence type="ECO:0000313" key="1">
    <source>
        <dbReference type="EMBL" id="PSN67986.1"/>
    </source>
</evidence>
<proteinExistence type="predicted"/>